<dbReference type="OrthoDB" id="546632at2759"/>
<dbReference type="AlphaFoldDB" id="A0A1V9YTJ3"/>
<dbReference type="Gene3D" id="3.30.450.40">
    <property type="match status" value="1"/>
</dbReference>
<comment type="caution">
    <text evidence="4">The sequence shown here is derived from an EMBL/GenBank/DDBJ whole genome shotgun (WGS) entry which is preliminary data.</text>
</comment>
<keyword evidence="5" id="KW-1185">Reference proteome</keyword>
<organism evidence="4 5">
    <name type="scientific">Thraustotheca clavata</name>
    <dbReference type="NCBI Taxonomy" id="74557"/>
    <lineage>
        <taxon>Eukaryota</taxon>
        <taxon>Sar</taxon>
        <taxon>Stramenopiles</taxon>
        <taxon>Oomycota</taxon>
        <taxon>Saprolegniomycetes</taxon>
        <taxon>Saprolegniales</taxon>
        <taxon>Achlyaceae</taxon>
        <taxon>Thraustotheca</taxon>
    </lineage>
</organism>
<dbReference type="Pfam" id="PF01590">
    <property type="entry name" value="GAF"/>
    <property type="match status" value="1"/>
</dbReference>
<reference evidence="4 5" key="1">
    <citation type="journal article" date="2014" name="Genome Biol. Evol.">
        <title>The secreted proteins of Achlya hypogyna and Thraustotheca clavata identify the ancestral oomycete secretome and reveal gene acquisitions by horizontal gene transfer.</title>
        <authorList>
            <person name="Misner I."/>
            <person name="Blouin N."/>
            <person name="Leonard G."/>
            <person name="Richards T.A."/>
            <person name="Lane C.E."/>
        </authorList>
    </citation>
    <scope>NUCLEOTIDE SEQUENCE [LARGE SCALE GENOMIC DNA]</scope>
    <source>
        <strain evidence="4 5">ATCC 34112</strain>
    </source>
</reference>
<dbReference type="Proteomes" id="UP000243217">
    <property type="component" value="Unassembled WGS sequence"/>
</dbReference>
<feature type="domain" description="GAF" evidence="3">
    <location>
        <begin position="348"/>
        <end position="492"/>
    </location>
</feature>
<evidence type="ECO:0000256" key="2">
    <source>
        <dbReference type="SAM" id="MobiDB-lite"/>
    </source>
</evidence>
<feature type="region of interest" description="Disordered" evidence="2">
    <location>
        <begin position="261"/>
        <end position="285"/>
    </location>
</feature>
<protein>
    <recommendedName>
        <fullName evidence="3">GAF domain-containing protein</fullName>
    </recommendedName>
</protein>
<dbReference type="EMBL" id="JNBS01002883">
    <property type="protein sequence ID" value="OQR89058.1"/>
    <property type="molecule type" value="Genomic_DNA"/>
</dbReference>
<keyword evidence="1" id="KW-0175">Coiled coil</keyword>
<sequence length="570" mass="64346">MSEFFIVRSDSNERKTKAKSKQEWNSSYLVNSDTPQPAYTLTKLNRIGSTPQLPLQSAPNSNAFSSSAKRLFPANNFPLKLDPITKEGPKAMTAPTSSLQNEKMRLEYEYQIQSLRKTTMEMDKEIVELKKCLHKEKKTSEQLQVENNALRDQLAAMNQLVVDEREITKQQKKAFGKLALKYVSVNENFHKLAAFDNENQPTSHANIKAVLSTLSKENQEYQRRVKVLETQHEEDKRNLQNAEKKVKLIKQELEAIEHMQMAQQTPSKDTTDVKGASSNNGANELSKLLGDGEDVRAIGLMIEHYIDPNLMRILHKVDSQLSISNAINLSTTLKRWLHTCQSINVSLDIGVILEELLKKVCSVLLCEHAALFQVHGKKLLCRCTNFGVTNIEIPSDKGIVSYVFTTKTSCNIASAYDDPRFYSPQDNITGITTRDILCVPILDNRNEVIAVLRVCNTTHYKGFSSNDQIVSSIFAVQAGIILEQFQMDERLQASQTKLLRLHELPRTLVAESVPALETMSLIRFVLATERKFHDILGATKVKMFVIDDGLEKEAQSMMWCVGTTMNASCE</sequence>
<feature type="region of interest" description="Disordered" evidence="2">
    <location>
        <begin position="1"/>
        <end position="35"/>
    </location>
</feature>
<accession>A0A1V9YTJ3</accession>
<dbReference type="SMART" id="SM00065">
    <property type="entry name" value="GAF"/>
    <property type="match status" value="1"/>
</dbReference>
<evidence type="ECO:0000313" key="4">
    <source>
        <dbReference type="EMBL" id="OQR89058.1"/>
    </source>
</evidence>
<proteinExistence type="predicted"/>
<name>A0A1V9YTJ3_9STRA</name>
<evidence type="ECO:0000259" key="3">
    <source>
        <dbReference type="SMART" id="SM00065"/>
    </source>
</evidence>
<gene>
    <name evidence="4" type="ORF">THRCLA_22755</name>
</gene>
<evidence type="ECO:0000256" key="1">
    <source>
        <dbReference type="SAM" id="Coils"/>
    </source>
</evidence>
<feature type="coiled-coil region" evidence="1">
    <location>
        <begin position="204"/>
        <end position="259"/>
    </location>
</feature>
<feature type="compositionally biased region" description="Polar residues" evidence="2">
    <location>
        <begin position="23"/>
        <end position="35"/>
    </location>
</feature>
<feature type="non-terminal residue" evidence="4">
    <location>
        <position position="570"/>
    </location>
</feature>
<dbReference type="STRING" id="74557.A0A1V9YTJ3"/>
<feature type="coiled-coil region" evidence="1">
    <location>
        <begin position="133"/>
        <end position="160"/>
    </location>
</feature>
<dbReference type="InterPro" id="IPR029016">
    <property type="entry name" value="GAF-like_dom_sf"/>
</dbReference>
<evidence type="ECO:0000313" key="5">
    <source>
        <dbReference type="Proteomes" id="UP000243217"/>
    </source>
</evidence>
<dbReference type="InterPro" id="IPR003018">
    <property type="entry name" value="GAF"/>
</dbReference>
<dbReference type="SUPFAM" id="SSF55781">
    <property type="entry name" value="GAF domain-like"/>
    <property type="match status" value="1"/>
</dbReference>